<dbReference type="Proteomes" id="UP000505355">
    <property type="component" value="Chromosome"/>
</dbReference>
<accession>A0A7D4QFZ2</accession>
<dbReference type="AlphaFoldDB" id="A0A7D4QFZ2"/>
<dbReference type="Pfam" id="PF20320">
    <property type="entry name" value="DUF6615"/>
    <property type="match status" value="1"/>
</dbReference>
<sequence>MRLLKSHFPHLGFTLFESTMEDTHGDDLELCIIQDDGQLITYALQAKIIYHQSTRTRIKISNGKYPQMRHYVGAIRRENQVQLLLDYARPLGYVPMYLLYNYVFRPKIKRGIPNDLFGCTVVTAQYLKDNHGLADGNLSPKVQFTDLHPSPAFPWHELICKLRSLDQADLLSELDLVGYPLVLRDPNDALDNREWVEVDVSSDTPDGVTQKAFESLIKAEQRGANGRGFRPRFRLLFRPGGDLR</sequence>
<evidence type="ECO:0000313" key="1">
    <source>
        <dbReference type="EMBL" id="QKJ32864.1"/>
    </source>
</evidence>
<dbReference type="KEGG" id="mmab:HQ865_24935"/>
<dbReference type="InterPro" id="IPR046723">
    <property type="entry name" value="DUF6615"/>
</dbReference>
<dbReference type="RefSeq" id="WP_173417509.1">
    <property type="nucleotide sequence ID" value="NZ_CP054139.1"/>
</dbReference>
<protein>
    <submittedName>
        <fullName evidence="1">Uncharacterized protein</fullName>
    </submittedName>
</protein>
<evidence type="ECO:0000313" key="2">
    <source>
        <dbReference type="Proteomes" id="UP000505355"/>
    </source>
</evidence>
<name>A0A7D4QFZ2_9SPHI</name>
<reference evidence="1 2" key="1">
    <citation type="submission" date="2020-05" db="EMBL/GenBank/DDBJ databases">
        <title>Mucilaginibacter mali sp. nov.</title>
        <authorList>
            <person name="Kim H.S."/>
            <person name="Lee K.C."/>
            <person name="Suh M.K."/>
            <person name="Kim J.-S."/>
            <person name="Han K.-I."/>
            <person name="Eom M.K."/>
            <person name="Shin Y.K."/>
            <person name="Lee J.-S."/>
        </authorList>
    </citation>
    <scope>NUCLEOTIDE SEQUENCE [LARGE SCALE GENOMIC DNA]</scope>
    <source>
        <strain evidence="1 2">G2-14</strain>
    </source>
</reference>
<organism evidence="1 2">
    <name type="scientific">Mucilaginibacter mali</name>
    <dbReference type="NCBI Taxonomy" id="2740462"/>
    <lineage>
        <taxon>Bacteria</taxon>
        <taxon>Pseudomonadati</taxon>
        <taxon>Bacteroidota</taxon>
        <taxon>Sphingobacteriia</taxon>
        <taxon>Sphingobacteriales</taxon>
        <taxon>Sphingobacteriaceae</taxon>
        <taxon>Mucilaginibacter</taxon>
    </lineage>
</organism>
<keyword evidence="2" id="KW-1185">Reference proteome</keyword>
<proteinExistence type="predicted"/>
<dbReference type="EMBL" id="CP054139">
    <property type="protein sequence ID" value="QKJ32864.1"/>
    <property type="molecule type" value="Genomic_DNA"/>
</dbReference>
<gene>
    <name evidence="1" type="ORF">HQ865_24935</name>
</gene>